<organism evidence="2 3">
    <name type="scientific">Nonomuraea angiospora</name>
    <dbReference type="NCBI Taxonomy" id="46172"/>
    <lineage>
        <taxon>Bacteria</taxon>
        <taxon>Bacillati</taxon>
        <taxon>Actinomycetota</taxon>
        <taxon>Actinomycetes</taxon>
        <taxon>Streptosporangiales</taxon>
        <taxon>Streptosporangiaceae</taxon>
        <taxon>Nonomuraea</taxon>
    </lineage>
</organism>
<evidence type="ECO:0000313" key="2">
    <source>
        <dbReference type="EMBL" id="MBE1589777.1"/>
    </source>
</evidence>
<evidence type="ECO:0000256" key="1">
    <source>
        <dbReference type="SAM" id="MobiDB-lite"/>
    </source>
</evidence>
<feature type="compositionally biased region" description="Basic and acidic residues" evidence="1">
    <location>
        <begin position="56"/>
        <end position="65"/>
    </location>
</feature>
<keyword evidence="3" id="KW-1185">Reference proteome</keyword>
<comment type="caution">
    <text evidence="2">The sequence shown here is derived from an EMBL/GenBank/DDBJ whole genome shotgun (WGS) entry which is preliminary data.</text>
</comment>
<dbReference type="Proteomes" id="UP000633509">
    <property type="component" value="Unassembled WGS sequence"/>
</dbReference>
<feature type="region of interest" description="Disordered" evidence="1">
    <location>
        <begin position="1"/>
        <end position="319"/>
    </location>
</feature>
<feature type="compositionally biased region" description="Pro residues" evidence="1">
    <location>
        <begin position="287"/>
        <end position="310"/>
    </location>
</feature>
<name>A0ABR9MA30_9ACTN</name>
<gene>
    <name evidence="2" type="ORF">H4W80_008035</name>
</gene>
<evidence type="ECO:0000313" key="3">
    <source>
        <dbReference type="Proteomes" id="UP000633509"/>
    </source>
</evidence>
<feature type="compositionally biased region" description="Low complexity" evidence="1">
    <location>
        <begin position="146"/>
        <end position="159"/>
    </location>
</feature>
<protein>
    <submittedName>
        <fullName evidence="2">Uncharacterized protein</fullName>
    </submittedName>
</protein>
<feature type="compositionally biased region" description="Pro residues" evidence="1">
    <location>
        <begin position="22"/>
        <end position="33"/>
    </location>
</feature>
<reference evidence="2 3" key="1">
    <citation type="submission" date="2020-10" db="EMBL/GenBank/DDBJ databases">
        <title>Sequencing the genomes of 1000 actinobacteria strains.</title>
        <authorList>
            <person name="Klenk H.-P."/>
        </authorList>
    </citation>
    <scope>NUCLEOTIDE SEQUENCE [LARGE SCALE GENOMIC DNA]</scope>
    <source>
        <strain evidence="2 3">DSM 43173</strain>
    </source>
</reference>
<dbReference type="EMBL" id="JADBEK010000001">
    <property type="protein sequence ID" value="MBE1589777.1"/>
    <property type="molecule type" value="Genomic_DNA"/>
</dbReference>
<dbReference type="RefSeq" id="WP_192789762.1">
    <property type="nucleotide sequence ID" value="NZ_JADBEK010000001.1"/>
</dbReference>
<sequence length="506" mass="53424">MSTNERDWFAPRNDPRREDDPPPPPPSQEPPPGLGAHSGRGAPPPGQGRHSGHGLPAERDPRLDQDLLGEETAPVPRVPSAGDLPGRGGRGTPPPGYDAPEGRPSGPQEAMGWPDAPREPMGRPSPPQEALEWPSAPQGPAYPQSPARGQGPAHAGGPAQERGRAQEQGPAHARGPAQEQGPAHARGPAQEQGPAHARGPAHGQGPTHSQGPAHAQGPAQRPGLPPRPVPQQPRARHAAHGDQQVWPPAPREPVGGTTQPLPAVPAAIPVSPPQGPGTPLPRRQSPEPEPAAHPVPGPEPEAPQEAPPGPGRAAAPAGRKKRTVLVAVAAVVVSLVTMGAQSYDGYLFYEKTTTKETKETVVPAGQAATVKNIEWRATVTRIKMPDNLPYGPEVAALRVDITKKVLDEGSATKTALFEEAKLEDRAGRSWVVNVVPDTDQPTDRLEVGKEYKILAAAVVPTAVADEVELSFRPSNYRSDTPTADLFKRDTASNLEGNVDVLRFRRR</sequence>
<feature type="compositionally biased region" description="Basic and acidic residues" evidence="1">
    <location>
        <begin position="1"/>
        <end position="20"/>
    </location>
</feature>
<accession>A0ABR9MA30</accession>
<proteinExistence type="predicted"/>
<feature type="compositionally biased region" description="Pro residues" evidence="1">
    <location>
        <begin position="270"/>
        <end position="279"/>
    </location>
</feature>
<feature type="compositionally biased region" description="Low complexity" evidence="1">
    <location>
        <begin position="260"/>
        <end position="269"/>
    </location>
</feature>